<comment type="caution">
    <text evidence="2">The sequence shown here is derived from an EMBL/GenBank/DDBJ whole genome shotgun (WGS) entry which is preliminary data.</text>
</comment>
<evidence type="ECO:0000313" key="3">
    <source>
        <dbReference type="Proteomes" id="UP000789831"/>
    </source>
</evidence>
<feature type="non-terminal residue" evidence="2">
    <location>
        <position position="1"/>
    </location>
</feature>
<evidence type="ECO:0000313" key="2">
    <source>
        <dbReference type="EMBL" id="CAG8701420.1"/>
    </source>
</evidence>
<reference evidence="2" key="1">
    <citation type="submission" date="2021-06" db="EMBL/GenBank/DDBJ databases">
        <authorList>
            <person name="Kallberg Y."/>
            <person name="Tangrot J."/>
            <person name="Rosling A."/>
        </authorList>
    </citation>
    <scope>NUCLEOTIDE SEQUENCE</scope>
    <source>
        <strain evidence="2">MT106</strain>
    </source>
</reference>
<organism evidence="2 3">
    <name type="scientific">Ambispora gerdemannii</name>
    <dbReference type="NCBI Taxonomy" id="144530"/>
    <lineage>
        <taxon>Eukaryota</taxon>
        <taxon>Fungi</taxon>
        <taxon>Fungi incertae sedis</taxon>
        <taxon>Mucoromycota</taxon>
        <taxon>Glomeromycotina</taxon>
        <taxon>Glomeromycetes</taxon>
        <taxon>Archaeosporales</taxon>
        <taxon>Ambisporaceae</taxon>
        <taxon>Ambispora</taxon>
    </lineage>
</organism>
<dbReference type="AlphaFoldDB" id="A0A9N9N4Y0"/>
<keyword evidence="3" id="KW-1185">Reference proteome</keyword>
<keyword evidence="1" id="KW-0472">Membrane</keyword>
<feature type="transmembrane region" description="Helical" evidence="1">
    <location>
        <begin position="60"/>
        <end position="80"/>
    </location>
</feature>
<sequence length="102" mass="11765">SLDEDARDERLIKCNHLLTLEYSDMAYNIIIMKMLPQFLWCNALSYKFCLKYSTMRWRAMVFNGLSFLLLFISAILSLHWTGSLRAACERRGVACYGRGGGN</sequence>
<proteinExistence type="predicted"/>
<evidence type="ECO:0000256" key="1">
    <source>
        <dbReference type="SAM" id="Phobius"/>
    </source>
</evidence>
<dbReference type="Proteomes" id="UP000789831">
    <property type="component" value="Unassembled WGS sequence"/>
</dbReference>
<dbReference type="EMBL" id="CAJVPL010018260">
    <property type="protein sequence ID" value="CAG8701420.1"/>
    <property type="molecule type" value="Genomic_DNA"/>
</dbReference>
<protein>
    <submittedName>
        <fullName evidence="2">3974_t:CDS:1</fullName>
    </submittedName>
</protein>
<keyword evidence="1" id="KW-1133">Transmembrane helix</keyword>
<name>A0A9N9N4Y0_9GLOM</name>
<gene>
    <name evidence="2" type="ORF">AGERDE_LOCUS13528</name>
</gene>
<accession>A0A9N9N4Y0</accession>
<keyword evidence="1" id="KW-0812">Transmembrane</keyword>